<dbReference type="PANTHER" id="PTHR43692">
    <property type="entry name" value="UDP-N-ACETYLMURAMOYLALANINE--D-GLUTAMATE LIGASE"/>
    <property type="match status" value="1"/>
</dbReference>
<dbReference type="Gene3D" id="3.40.50.720">
    <property type="entry name" value="NAD(P)-binding Rossmann-like Domain"/>
    <property type="match status" value="1"/>
</dbReference>
<dbReference type="HAMAP" id="MF_00639">
    <property type="entry name" value="MurD"/>
    <property type="match status" value="1"/>
</dbReference>
<dbReference type="EMBL" id="JAJBZT010000004">
    <property type="protein sequence ID" value="MCB6183494.1"/>
    <property type="molecule type" value="Genomic_DNA"/>
</dbReference>
<evidence type="ECO:0000256" key="4">
    <source>
        <dbReference type="ARBA" id="ARBA00022598"/>
    </source>
</evidence>
<keyword evidence="12" id="KW-1185">Reference proteome</keyword>
<dbReference type="Pfam" id="PF02875">
    <property type="entry name" value="Mur_ligase_C"/>
    <property type="match status" value="1"/>
</dbReference>
<dbReference type="SUPFAM" id="SSF51984">
    <property type="entry name" value="MurCD N-terminal domain"/>
    <property type="match status" value="1"/>
</dbReference>
<keyword evidence="7 8" id="KW-0573">Peptidoglycan synthesis</keyword>
<dbReference type="NCBIfam" id="TIGR01087">
    <property type="entry name" value="murD"/>
    <property type="match status" value="1"/>
</dbReference>
<comment type="pathway">
    <text evidence="2 7 8">Cell wall biogenesis; peptidoglycan biosynthesis.</text>
</comment>
<keyword evidence="7 8" id="KW-0961">Cell wall biogenesis/degradation</keyword>
<evidence type="ECO:0000256" key="1">
    <source>
        <dbReference type="ARBA" id="ARBA00004496"/>
    </source>
</evidence>
<dbReference type="SUPFAM" id="SSF53623">
    <property type="entry name" value="MurD-like peptide ligases, catalytic domain"/>
    <property type="match status" value="1"/>
</dbReference>
<evidence type="ECO:0000256" key="7">
    <source>
        <dbReference type="HAMAP-Rule" id="MF_00639"/>
    </source>
</evidence>
<evidence type="ECO:0000313" key="12">
    <source>
        <dbReference type="Proteomes" id="UP001165395"/>
    </source>
</evidence>
<evidence type="ECO:0000256" key="6">
    <source>
        <dbReference type="ARBA" id="ARBA00022840"/>
    </source>
</evidence>
<dbReference type="Pfam" id="PF08245">
    <property type="entry name" value="Mur_ligase_M"/>
    <property type="match status" value="1"/>
</dbReference>
<evidence type="ECO:0000259" key="9">
    <source>
        <dbReference type="Pfam" id="PF02875"/>
    </source>
</evidence>
<evidence type="ECO:0000256" key="2">
    <source>
        <dbReference type="ARBA" id="ARBA00004752"/>
    </source>
</evidence>
<reference evidence="11" key="1">
    <citation type="submission" date="2021-10" db="EMBL/GenBank/DDBJ databases">
        <title>The complete genome sequence of Leeia sp. TBRC 13508.</title>
        <authorList>
            <person name="Charoenyingcharoen P."/>
            <person name="Yukphan P."/>
        </authorList>
    </citation>
    <scope>NUCLEOTIDE SEQUENCE</scope>
    <source>
        <strain evidence="11">TBRC 13508</strain>
    </source>
</reference>
<dbReference type="EC" id="6.3.2.9" evidence="7 8"/>
<dbReference type="GO" id="GO:0008764">
    <property type="term" value="F:UDP-N-acetylmuramoylalanine-D-glutamate ligase activity"/>
    <property type="evidence" value="ECO:0007669"/>
    <property type="project" value="UniProtKB-EC"/>
</dbReference>
<evidence type="ECO:0000256" key="3">
    <source>
        <dbReference type="ARBA" id="ARBA00022490"/>
    </source>
</evidence>
<keyword evidence="7 8" id="KW-0131">Cell cycle</keyword>
<accession>A0ABS8D5L0</accession>
<dbReference type="InterPro" id="IPR036615">
    <property type="entry name" value="Mur_ligase_C_dom_sf"/>
</dbReference>
<comment type="caution">
    <text evidence="11">The sequence shown here is derived from an EMBL/GenBank/DDBJ whole genome shotgun (WGS) entry which is preliminary data.</text>
</comment>
<dbReference type="Gene3D" id="3.40.1190.10">
    <property type="entry name" value="Mur-like, catalytic domain"/>
    <property type="match status" value="1"/>
</dbReference>
<dbReference type="InterPro" id="IPR005762">
    <property type="entry name" value="MurD"/>
</dbReference>
<keyword evidence="3 7" id="KW-0963">Cytoplasm</keyword>
<dbReference type="InterPro" id="IPR036565">
    <property type="entry name" value="Mur-like_cat_sf"/>
</dbReference>
<evidence type="ECO:0000259" key="10">
    <source>
        <dbReference type="Pfam" id="PF08245"/>
    </source>
</evidence>
<keyword evidence="7 8" id="KW-0133">Cell shape</keyword>
<feature type="domain" description="Mur ligase C-terminal" evidence="9">
    <location>
        <begin position="319"/>
        <end position="431"/>
    </location>
</feature>
<feature type="domain" description="Mur ligase central" evidence="10">
    <location>
        <begin position="114"/>
        <end position="296"/>
    </location>
</feature>
<gene>
    <name evidence="7 11" type="primary">murD</name>
    <name evidence="11" type="ORF">LIN78_08030</name>
</gene>
<comment type="catalytic activity">
    <reaction evidence="7 8">
        <text>UDP-N-acetyl-alpha-D-muramoyl-L-alanine + D-glutamate + ATP = UDP-N-acetyl-alpha-D-muramoyl-L-alanyl-D-glutamate + ADP + phosphate + H(+)</text>
        <dbReference type="Rhea" id="RHEA:16429"/>
        <dbReference type="ChEBI" id="CHEBI:15378"/>
        <dbReference type="ChEBI" id="CHEBI:29986"/>
        <dbReference type="ChEBI" id="CHEBI:30616"/>
        <dbReference type="ChEBI" id="CHEBI:43474"/>
        <dbReference type="ChEBI" id="CHEBI:83898"/>
        <dbReference type="ChEBI" id="CHEBI:83900"/>
        <dbReference type="ChEBI" id="CHEBI:456216"/>
        <dbReference type="EC" id="6.3.2.9"/>
    </reaction>
</comment>
<dbReference type="SUPFAM" id="SSF53244">
    <property type="entry name" value="MurD-like peptide ligases, peptide-binding domain"/>
    <property type="match status" value="1"/>
</dbReference>
<dbReference type="Pfam" id="PF21799">
    <property type="entry name" value="MurD-like_N"/>
    <property type="match status" value="1"/>
</dbReference>
<sequence>MYGNKRVLVLGLGDSGFSASRWLISHGAEVTVADSRENPPQLAKFREAFPSVSIHLGPFDDMIFGGVDYVVVSPGIAIAEPCIARAIAKGIEVIGDVELFARSVKHWPSKVIAITGSNGKSTVTSLVGHLCESQGLKTVVAGNIGLPVLDALTMAEEDIADGEGHPDVFVLELSSFQLETTFSLHCHSAAVLNISEDHLDRYNGMDGYATAKSRIFQQCDSQVLNKEDWRCLAMQKQTKACFHFGLGLPEKVTDFGMVETPSGPWLVKGGDALMAVSDIPLAGLHNAANTLAAFALLEGAGLDAKAAIPHVGSFKGLAHRVEPVVTVNNVTFIDDSKGTNVGATEAALKGMTRPVLLIAGGDGKGQDFSPLKAAILQSGKAVFLIGKDAQAIADVIGTALPVSMHSSLEDAVEAAWQAAAAGDVILLSPACASLDMFKNYAHRAEVFISAAKQIAARQQG</sequence>
<dbReference type="RefSeq" id="WP_227180279.1">
    <property type="nucleotide sequence ID" value="NZ_JAJBZT010000004.1"/>
</dbReference>
<comment type="function">
    <text evidence="7 8">Cell wall formation. Catalyzes the addition of glutamate to the nucleotide precursor UDP-N-acetylmuramoyl-L-alanine (UMA).</text>
</comment>
<name>A0ABS8D5L0_9NEIS</name>
<dbReference type="InterPro" id="IPR004101">
    <property type="entry name" value="Mur_ligase_C"/>
</dbReference>
<evidence type="ECO:0000256" key="8">
    <source>
        <dbReference type="RuleBase" id="RU003664"/>
    </source>
</evidence>
<dbReference type="InterPro" id="IPR013221">
    <property type="entry name" value="Mur_ligase_cen"/>
</dbReference>
<proteinExistence type="inferred from homology"/>
<comment type="subcellular location">
    <subcellularLocation>
        <location evidence="1 7 8">Cytoplasm</location>
    </subcellularLocation>
</comment>
<keyword evidence="5 7" id="KW-0547">Nucleotide-binding</keyword>
<dbReference type="Gene3D" id="3.90.190.20">
    <property type="entry name" value="Mur ligase, C-terminal domain"/>
    <property type="match status" value="1"/>
</dbReference>
<dbReference type="PANTHER" id="PTHR43692:SF1">
    <property type="entry name" value="UDP-N-ACETYLMURAMOYLALANINE--D-GLUTAMATE LIGASE"/>
    <property type="match status" value="1"/>
</dbReference>
<organism evidence="11 12">
    <name type="scientific">Leeia speluncae</name>
    <dbReference type="NCBI Taxonomy" id="2884804"/>
    <lineage>
        <taxon>Bacteria</taxon>
        <taxon>Pseudomonadati</taxon>
        <taxon>Pseudomonadota</taxon>
        <taxon>Betaproteobacteria</taxon>
        <taxon>Neisseriales</taxon>
        <taxon>Leeiaceae</taxon>
        <taxon>Leeia</taxon>
    </lineage>
</organism>
<keyword evidence="7 8" id="KW-0132">Cell division</keyword>
<protein>
    <recommendedName>
        <fullName evidence="7 8">UDP-N-acetylmuramoylalanine--D-glutamate ligase</fullName>
        <ecNumber evidence="7 8">6.3.2.9</ecNumber>
    </recommendedName>
    <alternativeName>
        <fullName evidence="7">D-glutamic acid-adding enzyme</fullName>
    </alternativeName>
    <alternativeName>
        <fullName evidence="7">UDP-N-acetylmuramoyl-L-alanyl-D-glutamate synthetase</fullName>
    </alternativeName>
</protein>
<dbReference type="Proteomes" id="UP001165395">
    <property type="component" value="Unassembled WGS sequence"/>
</dbReference>
<feature type="binding site" evidence="7">
    <location>
        <begin position="116"/>
        <end position="122"/>
    </location>
    <ligand>
        <name>ATP</name>
        <dbReference type="ChEBI" id="CHEBI:30616"/>
    </ligand>
</feature>
<comment type="similarity">
    <text evidence="7">Belongs to the MurCDEF family.</text>
</comment>
<evidence type="ECO:0000313" key="11">
    <source>
        <dbReference type="EMBL" id="MCB6183494.1"/>
    </source>
</evidence>
<keyword evidence="6 7" id="KW-0067">ATP-binding</keyword>
<keyword evidence="4 7" id="KW-0436">Ligase</keyword>
<evidence type="ECO:0000256" key="5">
    <source>
        <dbReference type="ARBA" id="ARBA00022741"/>
    </source>
</evidence>